<gene>
    <name evidence="2" type="ORF">RGQ29_020009</name>
</gene>
<keyword evidence="3" id="KW-1185">Reference proteome</keyword>
<evidence type="ECO:0000313" key="2">
    <source>
        <dbReference type="EMBL" id="KAK4589235.1"/>
    </source>
</evidence>
<proteinExistence type="predicted"/>
<reference evidence="2 3" key="1">
    <citation type="journal article" date="2023" name="G3 (Bethesda)">
        <title>A haplotype-resolved chromosome-scale genome for Quercus rubra L. provides insights into the genetics of adaptive traits for red oak species.</title>
        <authorList>
            <person name="Kapoor B."/>
            <person name="Jenkins J."/>
            <person name="Schmutz J."/>
            <person name="Zhebentyayeva T."/>
            <person name="Kuelheim C."/>
            <person name="Coggeshall M."/>
            <person name="Heim C."/>
            <person name="Lasky J.R."/>
            <person name="Leites L."/>
            <person name="Islam-Faridi N."/>
            <person name="Romero-Severson J."/>
            <person name="DeLeo V.L."/>
            <person name="Lucas S.M."/>
            <person name="Lazic D."/>
            <person name="Gailing O."/>
            <person name="Carlson J."/>
            <person name="Staton M."/>
        </authorList>
    </citation>
    <scope>NUCLEOTIDE SEQUENCE [LARGE SCALE GENOMIC DNA]</scope>
    <source>
        <strain evidence="2">Pseudo-F2</strain>
    </source>
</reference>
<protein>
    <recommendedName>
        <fullName evidence="1">Reverse transcriptase zinc-binding domain-containing protein</fullName>
    </recommendedName>
</protein>
<dbReference type="Proteomes" id="UP001324115">
    <property type="component" value="Unassembled WGS sequence"/>
</dbReference>
<comment type="caution">
    <text evidence="2">The sequence shown here is derived from an EMBL/GenBank/DDBJ whole genome shotgun (WGS) entry which is preliminary data.</text>
</comment>
<accession>A0AAN7FE53</accession>
<name>A0AAN7FE53_QUERU</name>
<dbReference type="AlphaFoldDB" id="A0AAN7FE53"/>
<dbReference type="InterPro" id="IPR026960">
    <property type="entry name" value="RVT-Znf"/>
</dbReference>
<dbReference type="Pfam" id="PF13966">
    <property type="entry name" value="zf-RVT"/>
    <property type="match status" value="1"/>
</dbReference>
<evidence type="ECO:0000259" key="1">
    <source>
        <dbReference type="Pfam" id="PF13966"/>
    </source>
</evidence>
<evidence type="ECO:0000313" key="3">
    <source>
        <dbReference type="Proteomes" id="UP001324115"/>
    </source>
</evidence>
<dbReference type="EMBL" id="JAXUIC010000005">
    <property type="protein sequence ID" value="KAK4589235.1"/>
    <property type="molecule type" value="Genomic_DNA"/>
</dbReference>
<feature type="domain" description="Reverse transcriptase zinc-binding" evidence="1">
    <location>
        <begin position="143"/>
        <end position="231"/>
    </location>
</feature>
<organism evidence="2 3">
    <name type="scientific">Quercus rubra</name>
    <name type="common">Northern red oak</name>
    <name type="synonym">Quercus borealis</name>
    <dbReference type="NCBI Taxonomy" id="3512"/>
    <lineage>
        <taxon>Eukaryota</taxon>
        <taxon>Viridiplantae</taxon>
        <taxon>Streptophyta</taxon>
        <taxon>Embryophyta</taxon>
        <taxon>Tracheophyta</taxon>
        <taxon>Spermatophyta</taxon>
        <taxon>Magnoliopsida</taxon>
        <taxon>eudicotyledons</taxon>
        <taxon>Gunneridae</taxon>
        <taxon>Pentapetalae</taxon>
        <taxon>rosids</taxon>
        <taxon>fabids</taxon>
        <taxon>Fagales</taxon>
        <taxon>Fagaceae</taxon>
        <taxon>Quercus</taxon>
    </lineage>
</organism>
<sequence>MIASKRDSLCMRILRARYKVRNDWLRKNPPKRASSVWKAIEGTKMLIAKGACYLIGDDTFVNAWIDPWIPWVQGFKPKPEDESIIQNPLMVSQLIDASCRSWKINLLQELFDSTSVQAIIQIQISLTPRPDKLIWVLDQKGDFSVNSAYRASHNQSPSNAPYNVPWQRVWRLRAPEGTKMLLWRIGQNAIPTKENIVLRIGEGDPNCVLCGKNIENCYHLFFKCNGVRALWFASCDGLRSDSIPIFTNEDIVKFIVSPNSFLGVVSARNKEDNELDSLRMLITLEAIWFMRNQLLHNASHIDIMEASQLIKKRTLEYANKTLSKEKTISKNKSVNGWEVPEDGRIKINVDAAMFENATALAVVARNKNGKVLKVWAKRHEWCSPMQAEAAAIYWAI</sequence>